<sequence>MKYRAPWRYYYLARRVHDKVKGLRLSPEMQVIADKLLQIEAHTELINHYQIEDGVDPLIMVVGPEHGEAKQMPVSFPPRTDEGSLCYGGMVYLAKQYNGEICATVHAKWDVLSNGGSMQEMARITNGRD</sequence>
<comment type="caution">
    <text evidence="1">The sequence shown here is derived from an EMBL/GenBank/DDBJ whole genome shotgun (WGS) entry which is preliminary data.</text>
</comment>
<keyword evidence="2" id="KW-1185">Reference proteome</keyword>
<name>A0ABQ4YI08_9ASTR</name>
<evidence type="ECO:0000313" key="1">
    <source>
        <dbReference type="EMBL" id="GJS77076.1"/>
    </source>
</evidence>
<evidence type="ECO:0000313" key="2">
    <source>
        <dbReference type="Proteomes" id="UP001151760"/>
    </source>
</evidence>
<accession>A0ABQ4YI08</accession>
<dbReference type="EMBL" id="BQNB010010421">
    <property type="protein sequence ID" value="GJS77076.1"/>
    <property type="molecule type" value="Genomic_DNA"/>
</dbReference>
<reference evidence="1" key="2">
    <citation type="submission" date="2022-01" db="EMBL/GenBank/DDBJ databases">
        <authorList>
            <person name="Yamashiro T."/>
            <person name="Shiraishi A."/>
            <person name="Satake H."/>
            <person name="Nakayama K."/>
        </authorList>
    </citation>
    <scope>NUCLEOTIDE SEQUENCE</scope>
</reference>
<dbReference type="Proteomes" id="UP001151760">
    <property type="component" value="Unassembled WGS sequence"/>
</dbReference>
<reference evidence="1" key="1">
    <citation type="journal article" date="2022" name="Int. J. Mol. Sci.">
        <title>Draft Genome of Tanacetum Coccineum: Genomic Comparison of Closely Related Tanacetum-Family Plants.</title>
        <authorList>
            <person name="Yamashiro T."/>
            <person name="Shiraishi A."/>
            <person name="Nakayama K."/>
            <person name="Satake H."/>
        </authorList>
    </citation>
    <scope>NUCLEOTIDE SEQUENCE</scope>
</reference>
<protein>
    <submittedName>
        <fullName evidence="1">Uncharacterized protein</fullName>
    </submittedName>
</protein>
<proteinExistence type="predicted"/>
<organism evidence="1 2">
    <name type="scientific">Tanacetum coccineum</name>
    <dbReference type="NCBI Taxonomy" id="301880"/>
    <lineage>
        <taxon>Eukaryota</taxon>
        <taxon>Viridiplantae</taxon>
        <taxon>Streptophyta</taxon>
        <taxon>Embryophyta</taxon>
        <taxon>Tracheophyta</taxon>
        <taxon>Spermatophyta</taxon>
        <taxon>Magnoliopsida</taxon>
        <taxon>eudicotyledons</taxon>
        <taxon>Gunneridae</taxon>
        <taxon>Pentapetalae</taxon>
        <taxon>asterids</taxon>
        <taxon>campanulids</taxon>
        <taxon>Asterales</taxon>
        <taxon>Asteraceae</taxon>
        <taxon>Asteroideae</taxon>
        <taxon>Anthemideae</taxon>
        <taxon>Anthemidinae</taxon>
        <taxon>Tanacetum</taxon>
    </lineage>
</organism>
<gene>
    <name evidence="1" type="ORF">Tco_0726957</name>
</gene>